<name>A0A4C1ZI08_EUMVA</name>
<feature type="region of interest" description="Disordered" evidence="1">
    <location>
        <begin position="101"/>
        <end position="121"/>
    </location>
</feature>
<feature type="region of interest" description="Disordered" evidence="1">
    <location>
        <begin position="72"/>
        <end position="91"/>
    </location>
</feature>
<protein>
    <submittedName>
        <fullName evidence="2">Uncharacterized protein</fullName>
    </submittedName>
</protein>
<keyword evidence="3" id="KW-1185">Reference proteome</keyword>
<evidence type="ECO:0000256" key="1">
    <source>
        <dbReference type="SAM" id="MobiDB-lite"/>
    </source>
</evidence>
<accession>A0A4C1ZI08</accession>
<organism evidence="2 3">
    <name type="scientific">Eumeta variegata</name>
    <name type="common">Bagworm moth</name>
    <name type="synonym">Eumeta japonica</name>
    <dbReference type="NCBI Taxonomy" id="151549"/>
    <lineage>
        <taxon>Eukaryota</taxon>
        <taxon>Metazoa</taxon>
        <taxon>Ecdysozoa</taxon>
        <taxon>Arthropoda</taxon>
        <taxon>Hexapoda</taxon>
        <taxon>Insecta</taxon>
        <taxon>Pterygota</taxon>
        <taxon>Neoptera</taxon>
        <taxon>Endopterygota</taxon>
        <taxon>Lepidoptera</taxon>
        <taxon>Glossata</taxon>
        <taxon>Ditrysia</taxon>
        <taxon>Tineoidea</taxon>
        <taxon>Psychidae</taxon>
        <taxon>Oiketicinae</taxon>
        <taxon>Eumeta</taxon>
    </lineage>
</organism>
<evidence type="ECO:0000313" key="2">
    <source>
        <dbReference type="EMBL" id="GBP88106.1"/>
    </source>
</evidence>
<comment type="caution">
    <text evidence="2">The sequence shown here is derived from an EMBL/GenBank/DDBJ whole genome shotgun (WGS) entry which is preliminary data.</text>
</comment>
<gene>
    <name evidence="2" type="ORF">EVAR_64582_1</name>
</gene>
<sequence length="121" mass="13547">MSNRSRNLETAHETNLFALGYENKVANITLDINDRENCATEVIDGYPHTDRLSRHKFNEDWPTWLRIRPSRSGEAGHIVRSTSTAGKERHETEIAARCGAPLRPPARADNRVKVAGAPSDL</sequence>
<evidence type="ECO:0000313" key="3">
    <source>
        <dbReference type="Proteomes" id="UP000299102"/>
    </source>
</evidence>
<reference evidence="2 3" key="1">
    <citation type="journal article" date="2019" name="Commun. Biol.">
        <title>The bagworm genome reveals a unique fibroin gene that provides high tensile strength.</title>
        <authorList>
            <person name="Kono N."/>
            <person name="Nakamura H."/>
            <person name="Ohtoshi R."/>
            <person name="Tomita M."/>
            <person name="Numata K."/>
            <person name="Arakawa K."/>
        </authorList>
    </citation>
    <scope>NUCLEOTIDE SEQUENCE [LARGE SCALE GENOMIC DNA]</scope>
</reference>
<proteinExistence type="predicted"/>
<dbReference type="AlphaFoldDB" id="A0A4C1ZI08"/>
<dbReference type="EMBL" id="BGZK01001906">
    <property type="protein sequence ID" value="GBP88106.1"/>
    <property type="molecule type" value="Genomic_DNA"/>
</dbReference>
<dbReference type="Proteomes" id="UP000299102">
    <property type="component" value="Unassembled WGS sequence"/>
</dbReference>